<evidence type="ECO:0000259" key="7">
    <source>
        <dbReference type="PROSITE" id="PS50262"/>
    </source>
</evidence>
<dbReference type="PROSITE" id="PS50262">
    <property type="entry name" value="G_PROTEIN_RECEP_F1_2"/>
    <property type="match status" value="1"/>
</dbReference>
<dbReference type="InterPro" id="IPR052954">
    <property type="entry name" value="GPCR-Ligand_Int"/>
</dbReference>
<dbReference type="CDD" id="cd14978">
    <property type="entry name" value="7tmA_FMRFamide_R-like"/>
    <property type="match status" value="1"/>
</dbReference>
<organism evidence="8">
    <name type="scientific">Steinernema carpocapsae</name>
    <name type="common">Entomopathogenic nematode</name>
    <dbReference type="NCBI Taxonomy" id="34508"/>
    <lineage>
        <taxon>Eukaryota</taxon>
        <taxon>Metazoa</taxon>
        <taxon>Ecdysozoa</taxon>
        <taxon>Nematoda</taxon>
        <taxon>Chromadorea</taxon>
        <taxon>Rhabditida</taxon>
        <taxon>Tylenchina</taxon>
        <taxon>Panagrolaimomorpha</taxon>
        <taxon>Strongyloidoidea</taxon>
        <taxon>Steinernematidae</taxon>
        <taxon>Steinernema</taxon>
    </lineage>
</organism>
<dbReference type="Pfam" id="PF00001">
    <property type="entry name" value="7tm_1"/>
    <property type="match status" value="1"/>
</dbReference>
<keyword evidence="2 6" id="KW-0812">Transmembrane</keyword>
<evidence type="ECO:0000256" key="3">
    <source>
        <dbReference type="ARBA" id="ARBA00022989"/>
    </source>
</evidence>
<feature type="transmembrane region" description="Helical" evidence="6">
    <location>
        <begin position="42"/>
        <end position="65"/>
    </location>
</feature>
<comment type="subcellular location">
    <subcellularLocation>
        <location evidence="1">Membrane</location>
    </subcellularLocation>
</comment>
<name>A0A4U5NEL3_STECR</name>
<gene>
    <name evidence="8" type="ORF">L596_015125</name>
</gene>
<feature type="transmembrane region" description="Helical" evidence="6">
    <location>
        <begin position="86"/>
        <end position="108"/>
    </location>
</feature>
<reference evidence="8" key="3">
    <citation type="journal article" date="2019" name="G3 (Bethesda)">
        <title>Hybrid Assembly of the Genome of the Entomopathogenic Nematode Steinernema carpocapsae Identifies the X-Chromosome.</title>
        <authorList>
            <person name="Serra L."/>
            <person name="Macchietto M."/>
            <person name="Macias-Munoz A."/>
            <person name="McGill C.J."/>
            <person name="Rodriguez I.M."/>
            <person name="Rodriguez B."/>
            <person name="Murad R."/>
            <person name="Mortazavi A."/>
        </authorList>
    </citation>
    <scope>NUCLEOTIDE SEQUENCE</scope>
    <source>
        <strain evidence="8">ALL</strain>
    </source>
</reference>
<evidence type="ECO:0000256" key="1">
    <source>
        <dbReference type="ARBA" id="ARBA00004370"/>
    </source>
</evidence>
<dbReference type="Gene3D" id="1.20.1070.10">
    <property type="entry name" value="Rhodopsin 7-helix transmembrane proteins"/>
    <property type="match status" value="1"/>
</dbReference>
<feature type="transmembrane region" description="Helical" evidence="6">
    <location>
        <begin position="161"/>
        <end position="180"/>
    </location>
</feature>
<feature type="domain" description="G-protein coupled receptors family 1 profile" evidence="7">
    <location>
        <begin position="59"/>
        <end position="335"/>
    </location>
</feature>
<dbReference type="InterPro" id="IPR017452">
    <property type="entry name" value="GPCR_Rhodpsn_7TM"/>
</dbReference>
<dbReference type="OrthoDB" id="10011262at2759"/>
<keyword evidence="4 6" id="KW-0472">Membrane</keyword>
<dbReference type="AlphaFoldDB" id="A0A4U5NEL3"/>
<dbReference type="SUPFAM" id="SSF81321">
    <property type="entry name" value="Family A G protein-coupled receptor-like"/>
    <property type="match status" value="1"/>
</dbReference>
<dbReference type="EMBL" id="AZBU02000004">
    <property type="protein sequence ID" value="TKR81214.1"/>
    <property type="molecule type" value="Genomic_DNA"/>
</dbReference>
<feature type="transmembrane region" description="Helical" evidence="6">
    <location>
        <begin position="226"/>
        <end position="245"/>
    </location>
</feature>
<evidence type="ECO:0000256" key="4">
    <source>
        <dbReference type="ARBA" id="ARBA00023136"/>
    </source>
</evidence>
<reference evidence="8" key="2">
    <citation type="journal article" date="2015" name="Genome Biol.">
        <title>Comparative genomics of Steinernema reveals deeply conserved gene regulatory networks.</title>
        <authorList>
            <person name="Dillman A.R."/>
            <person name="Macchietto M."/>
            <person name="Porter C.F."/>
            <person name="Rogers A."/>
            <person name="Williams B."/>
            <person name="Antoshechkin I."/>
            <person name="Lee M.M."/>
            <person name="Goodwin Z."/>
            <person name="Lu X."/>
            <person name="Lewis E.E."/>
            <person name="Goodrich-Blair H."/>
            <person name="Stock S.P."/>
            <person name="Adams B.J."/>
            <person name="Sternberg P.W."/>
            <person name="Mortazavi A."/>
        </authorList>
    </citation>
    <scope>NUCLEOTIDE SEQUENCE [LARGE SCALE GENOMIC DNA]</scope>
    <source>
        <strain evidence="8">ALL</strain>
    </source>
</reference>
<dbReference type="PANTHER" id="PTHR46641">
    <property type="entry name" value="FMRFAMIDE RECEPTOR-RELATED"/>
    <property type="match status" value="1"/>
</dbReference>
<feature type="transmembrane region" description="Helical" evidence="6">
    <location>
        <begin position="114"/>
        <end position="140"/>
    </location>
</feature>
<protein>
    <recommendedName>
        <fullName evidence="7">G-protein coupled receptors family 1 profile domain-containing protein</fullName>
    </recommendedName>
</protein>
<feature type="transmembrane region" description="Helical" evidence="6">
    <location>
        <begin position="265"/>
        <end position="285"/>
    </location>
</feature>
<reference evidence="8" key="1">
    <citation type="submission" date="2013-11" db="EMBL/GenBank/DDBJ databases">
        <authorList>
            <person name="Sternberg P."/>
            <person name="Dillman A."/>
            <person name="Macchietto M."/>
        </authorList>
    </citation>
    <scope>NUCLEOTIDE SEQUENCE</scope>
    <source>
        <strain evidence="8">ALL</strain>
    </source>
</reference>
<evidence type="ECO:0000256" key="2">
    <source>
        <dbReference type="ARBA" id="ARBA00022692"/>
    </source>
</evidence>
<dbReference type="GO" id="GO:0016020">
    <property type="term" value="C:membrane"/>
    <property type="evidence" value="ECO:0007669"/>
    <property type="project" value="UniProtKB-SubCell"/>
</dbReference>
<evidence type="ECO:0000256" key="6">
    <source>
        <dbReference type="SAM" id="Phobius"/>
    </source>
</evidence>
<dbReference type="GO" id="GO:0004930">
    <property type="term" value="F:G protein-coupled receptor activity"/>
    <property type="evidence" value="ECO:0007669"/>
    <property type="project" value="InterPro"/>
</dbReference>
<dbReference type="PANTHER" id="PTHR46641:SF10">
    <property type="entry name" value="G-PROTEIN COUPLED RECEPTORS FAMILY 1 PROFILE DOMAIN-CONTAINING PROTEIN"/>
    <property type="match status" value="1"/>
</dbReference>
<dbReference type="InterPro" id="IPR000276">
    <property type="entry name" value="GPCR_Rhodpsn"/>
</dbReference>
<proteinExistence type="predicted"/>
<feature type="region of interest" description="Disordered" evidence="5">
    <location>
        <begin position="1"/>
        <end position="22"/>
    </location>
</feature>
<keyword evidence="3 6" id="KW-1133">Transmembrane helix</keyword>
<evidence type="ECO:0000256" key="5">
    <source>
        <dbReference type="SAM" id="MobiDB-lite"/>
    </source>
</evidence>
<comment type="caution">
    <text evidence="8">The sequence shown here is derived from an EMBL/GenBank/DDBJ whole genome shotgun (WGS) entry which is preliminary data.</text>
</comment>
<accession>A0A4U5NEL3</accession>
<evidence type="ECO:0000313" key="8">
    <source>
        <dbReference type="EMBL" id="TKR81214.1"/>
    </source>
</evidence>
<sequence>MDPSTADVASNGSEAGGEGRTMGDEQSMIVLEQLEKYSKFSFILNGVVTCLLAAFGLIGNATLFYQIRHSHHFSKRLASHLQILCVWDMMLLLCCLITYGVVSLYYGMIPLVGIVAYILYLFQPFASFCVIGTIWQVCAITIERYMAVSRPLEQRTRKAQFSVRAIFLTICFGAFVLNVFPVPFERTLTECFEITETGFRVRTMIRQNDIINNQIYAILVHLIPDIIFRAPLPVFAIAILTVRTLQICRNRTVGHHTFQQQKKNIPFMLTLLNAKFILCNTLYMFNTILTEVLGYGNKTSRENEDNVQQYISTLYLADLSNVLLALHSSTNWLLFCHWPSFKKTEFKSEAEQMSTMLSTGNSISKTSLCEPKSAEVLLTRFLEKGQEASKGAIVTLCKLNKRFVEFVTNDPVVNIKDIAEHPKVSKATTNVQEFIVQLLQSFADRTSSLNDIKTSCRQVGYNHFDANIHCTVEQFKLIRDEMLSAIVPHSQKQSSLSRSATRIYNWTLREIKSGALCASVDATQQVRSAVLYQLSTESSQFLAVPFPQNIGDRTEVDAPQAASAAFVYRNPETLQP</sequence>